<keyword evidence="1" id="KW-0732">Signal</keyword>
<dbReference type="Proteomes" id="UP000708208">
    <property type="component" value="Unassembled WGS sequence"/>
</dbReference>
<feature type="chain" id="PRO_5035272307" evidence="1">
    <location>
        <begin position="22"/>
        <end position="105"/>
    </location>
</feature>
<feature type="non-terminal residue" evidence="2">
    <location>
        <position position="1"/>
    </location>
</feature>
<dbReference type="AlphaFoldDB" id="A0A8J2P8B1"/>
<feature type="signal peptide" evidence="1">
    <location>
        <begin position="1"/>
        <end position="21"/>
    </location>
</feature>
<name>A0A8J2P8B1_9HEXA</name>
<reference evidence="2" key="1">
    <citation type="submission" date="2021-06" db="EMBL/GenBank/DDBJ databases">
        <authorList>
            <person name="Hodson N. C."/>
            <person name="Mongue J. A."/>
            <person name="Jaron S. K."/>
        </authorList>
    </citation>
    <scope>NUCLEOTIDE SEQUENCE</scope>
</reference>
<dbReference type="CDD" id="cd09487">
    <property type="entry name" value="SAM_superfamily"/>
    <property type="match status" value="1"/>
</dbReference>
<gene>
    <name evidence="2" type="ORF">AFUS01_LOCUS29058</name>
</gene>
<accession>A0A8J2P8B1</accession>
<evidence type="ECO:0000313" key="2">
    <source>
        <dbReference type="EMBL" id="CAG7818561.1"/>
    </source>
</evidence>
<dbReference type="EMBL" id="CAJVCH010424036">
    <property type="protein sequence ID" value="CAG7818561.1"/>
    <property type="molecule type" value="Genomic_DNA"/>
</dbReference>
<sequence length="105" mass="11401">MQNRLTIVLFVTIIMVGITLGSPPTPGPPIDGGPCKPTKKVLGSLCLPVNYLDKFQAESIDDNILNLACKDEELKEELRSIVPITGHRIAILNAFKAAFKADKLT</sequence>
<proteinExistence type="predicted"/>
<evidence type="ECO:0000313" key="3">
    <source>
        <dbReference type="Proteomes" id="UP000708208"/>
    </source>
</evidence>
<keyword evidence="3" id="KW-1185">Reference proteome</keyword>
<comment type="caution">
    <text evidence="2">The sequence shown here is derived from an EMBL/GenBank/DDBJ whole genome shotgun (WGS) entry which is preliminary data.</text>
</comment>
<protein>
    <submittedName>
        <fullName evidence="2">Uncharacterized protein</fullName>
    </submittedName>
</protein>
<organism evidence="2 3">
    <name type="scientific">Allacma fusca</name>
    <dbReference type="NCBI Taxonomy" id="39272"/>
    <lineage>
        <taxon>Eukaryota</taxon>
        <taxon>Metazoa</taxon>
        <taxon>Ecdysozoa</taxon>
        <taxon>Arthropoda</taxon>
        <taxon>Hexapoda</taxon>
        <taxon>Collembola</taxon>
        <taxon>Symphypleona</taxon>
        <taxon>Sminthuridae</taxon>
        <taxon>Allacma</taxon>
    </lineage>
</organism>
<evidence type="ECO:0000256" key="1">
    <source>
        <dbReference type="SAM" id="SignalP"/>
    </source>
</evidence>